<dbReference type="Gene3D" id="3.40.640.10">
    <property type="entry name" value="Type I PLP-dependent aspartate aminotransferase-like (Major domain)"/>
    <property type="match status" value="1"/>
</dbReference>
<dbReference type="GO" id="GO:0008483">
    <property type="term" value="F:transaminase activity"/>
    <property type="evidence" value="ECO:0007669"/>
    <property type="project" value="TreeGrafter"/>
</dbReference>
<dbReference type="SUPFAM" id="SSF53383">
    <property type="entry name" value="PLP-dependent transferases"/>
    <property type="match status" value="1"/>
</dbReference>
<protein>
    <recommendedName>
        <fullName evidence="3">Transcriptional regulator</fullName>
    </recommendedName>
</protein>
<dbReference type="PANTHER" id="PTHR30244">
    <property type="entry name" value="TRANSAMINASE"/>
    <property type="match status" value="1"/>
</dbReference>
<accession>X1D0L8</accession>
<name>X1D0L8_9ZZZZ</name>
<sequence length="225" mass="24319">MKIPLLDLKAQYASIKTEVATAINEVLESQYFILGPKVAELEEKVAAYSSSRYAVGVSSGSDALLVSLMALDIRPADEVITTPFSFFSTAGVISRLNATPVFVDIDPVTYNIYPAKIEAAITEKTRAIIPVHLYGQCADMDPILKIARKHDLAVVEDAAQSIGAQYKGRSAGTMGDLGIFSFFPSKNLGGVGDGGMVVTNDQSLYEKLKILRVHGSKPKYFHKTV</sequence>
<dbReference type="GO" id="GO:0030170">
    <property type="term" value="F:pyridoxal phosphate binding"/>
    <property type="evidence" value="ECO:0007669"/>
    <property type="project" value="UniProtKB-ARBA"/>
</dbReference>
<feature type="non-terminal residue" evidence="2">
    <location>
        <position position="225"/>
    </location>
</feature>
<dbReference type="InterPro" id="IPR000653">
    <property type="entry name" value="DegT/StrS_aminotransferase"/>
</dbReference>
<evidence type="ECO:0008006" key="3">
    <source>
        <dbReference type="Google" id="ProtNLM"/>
    </source>
</evidence>
<dbReference type="PANTHER" id="PTHR30244:SF36">
    <property type="entry name" value="3-OXO-GLUCOSE-6-PHOSPHATE:GLUTAMATE AMINOTRANSFERASE"/>
    <property type="match status" value="1"/>
</dbReference>
<evidence type="ECO:0000256" key="1">
    <source>
        <dbReference type="ARBA" id="ARBA00022898"/>
    </source>
</evidence>
<evidence type="ECO:0000313" key="2">
    <source>
        <dbReference type="EMBL" id="GAH01810.1"/>
    </source>
</evidence>
<dbReference type="FunFam" id="3.40.640.10:FF:000089">
    <property type="entry name" value="Aminotransferase, DegT/DnrJ/EryC1/StrS family"/>
    <property type="match status" value="1"/>
</dbReference>
<proteinExistence type="predicted"/>
<gene>
    <name evidence="2" type="ORF">S01H4_49726</name>
</gene>
<dbReference type="EMBL" id="BART01028160">
    <property type="protein sequence ID" value="GAH01810.1"/>
    <property type="molecule type" value="Genomic_DNA"/>
</dbReference>
<reference evidence="2" key="1">
    <citation type="journal article" date="2014" name="Front. Microbiol.">
        <title>High frequency of phylogenetically diverse reductive dehalogenase-homologous genes in deep subseafloor sedimentary metagenomes.</title>
        <authorList>
            <person name="Kawai M."/>
            <person name="Futagami T."/>
            <person name="Toyoda A."/>
            <person name="Takaki Y."/>
            <person name="Nishi S."/>
            <person name="Hori S."/>
            <person name="Arai W."/>
            <person name="Tsubouchi T."/>
            <person name="Morono Y."/>
            <person name="Uchiyama I."/>
            <person name="Ito T."/>
            <person name="Fujiyama A."/>
            <person name="Inagaki F."/>
            <person name="Takami H."/>
        </authorList>
    </citation>
    <scope>NUCLEOTIDE SEQUENCE</scope>
    <source>
        <strain evidence="2">Expedition CK06-06</strain>
    </source>
</reference>
<dbReference type="CDD" id="cd00616">
    <property type="entry name" value="AHBA_syn"/>
    <property type="match status" value="1"/>
</dbReference>
<dbReference type="GO" id="GO:0000271">
    <property type="term" value="P:polysaccharide biosynthetic process"/>
    <property type="evidence" value="ECO:0007669"/>
    <property type="project" value="TreeGrafter"/>
</dbReference>
<dbReference type="InterPro" id="IPR015424">
    <property type="entry name" value="PyrdxlP-dep_Trfase"/>
</dbReference>
<keyword evidence="1" id="KW-0663">Pyridoxal phosphate</keyword>
<comment type="caution">
    <text evidence="2">The sequence shown here is derived from an EMBL/GenBank/DDBJ whole genome shotgun (WGS) entry which is preliminary data.</text>
</comment>
<dbReference type="Pfam" id="PF01041">
    <property type="entry name" value="DegT_DnrJ_EryC1"/>
    <property type="match status" value="1"/>
</dbReference>
<dbReference type="InterPro" id="IPR015421">
    <property type="entry name" value="PyrdxlP-dep_Trfase_major"/>
</dbReference>
<dbReference type="AlphaFoldDB" id="X1D0L8"/>
<organism evidence="2">
    <name type="scientific">marine sediment metagenome</name>
    <dbReference type="NCBI Taxonomy" id="412755"/>
    <lineage>
        <taxon>unclassified sequences</taxon>
        <taxon>metagenomes</taxon>
        <taxon>ecological metagenomes</taxon>
    </lineage>
</organism>